<dbReference type="PANTHER" id="PTHR30420:SF1">
    <property type="entry name" value="ARGININE N-SUCCINYLTRANSFERASE"/>
    <property type="match status" value="1"/>
</dbReference>
<dbReference type="GO" id="GO:0006527">
    <property type="term" value="P:L-arginine catabolic process"/>
    <property type="evidence" value="ECO:0007669"/>
    <property type="project" value="UniProtKB-UniRule"/>
</dbReference>
<dbReference type="RefSeq" id="WP_007021802.1">
    <property type="nucleotide sequence ID" value="NZ_CH724126.1"/>
</dbReference>
<evidence type="ECO:0000256" key="4">
    <source>
        <dbReference type="NCBIfam" id="TIGR03244"/>
    </source>
</evidence>
<dbReference type="InterPro" id="IPR007041">
    <property type="entry name" value="Arg_succinylTrfase_AstA/AruG"/>
</dbReference>
<evidence type="ECO:0000256" key="3">
    <source>
        <dbReference type="ARBA" id="ARBA00023315"/>
    </source>
</evidence>
<dbReference type="NCBIfam" id="TIGR03243">
    <property type="entry name" value="arg_catab_AOST"/>
    <property type="match status" value="1"/>
</dbReference>
<dbReference type="InterPro" id="IPR017650">
    <property type="entry name" value="Arginine_N-succinylTrfase"/>
</dbReference>
<dbReference type="Proteomes" id="UP000002171">
    <property type="component" value="Unassembled WGS sequence"/>
</dbReference>
<dbReference type="GO" id="GO:0008791">
    <property type="term" value="F:arginine N-succinyltransferase activity"/>
    <property type="evidence" value="ECO:0007669"/>
    <property type="project" value="UniProtKB-UniRule"/>
</dbReference>
<sequence>MYYIRPIAIEDLDTLHQIAVESGPGFTSLPENTELLQKKIERSTQALARDLDRPGAQSYLFVLVDSETDQVVGTTGIEASVGLDAPWYHYRLGTVVHASRELDIHNRFNTLYLCNDYTGCSEVCTLYLKPDHRHSQNGSLLSKSRFLFMAEHPQRFSERVIAEMRGYSDEHGRSPFWEGLGRKFFAMDYSEADYLTGSGNKVFIAELMPKYTIYLHLLPEEAQQVIGRVHTNTEPAKRMLENEGFRFENYVDIFDAGPTITAPLEKIRAIRESRYAKVRLIDKAEETPDHIHFLLSNTQANGFRCCLSSLYERQGIAELSREYADLLQVKNNDTIRLVELKGR</sequence>
<evidence type="ECO:0000256" key="1">
    <source>
        <dbReference type="ARBA" id="ARBA00022503"/>
    </source>
</evidence>
<dbReference type="OrthoDB" id="21121at2"/>
<organism evidence="5 6">
    <name type="scientific">Neptuniibacter caesariensis</name>
    <dbReference type="NCBI Taxonomy" id="207954"/>
    <lineage>
        <taxon>Bacteria</taxon>
        <taxon>Pseudomonadati</taxon>
        <taxon>Pseudomonadota</taxon>
        <taxon>Gammaproteobacteria</taxon>
        <taxon>Oceanospirillales</taxon>
        <taxon>Oceanospirillaceae</taxon>
        <taxon>Neptuniibacter</taxon>
    </lineage>
</organism>
<dbReference type="Pfam" id="PF04958">
    <property type="entry name" value="AstA"/>
    <property type="match status" value="1"/>
</dbReference>
<dbReference type="AlphaFoldDB" id="A0A7U8C9T4"/>
<gene>
    <name evidence="5" type="ORF">MED92_06691</name>
</gene>
<keyword evidence="6" id="KW-1185">Reference proteome</keyword>
<keyword evidence="3" id="KW-0012">Acyltransferase</keyword>
<proteinExistence type="predicted"/>
<protein>
    <recommendedName>
        <fullName evidence="4">Arginine N-succinyltransferase</fullName>
        <ecNumber evidence="4">2.3.1.109</ecNumber>
    </recommendedName>
</protein>
<dbReference type="NCBIfam" id="TIGR03244">
    <property type="entry name" value="arg_catab_AstA"/>
    <property type="match status" value="1"/>
</dbReference>
<dbReference type="Gene3D" id="3.40.630.30">
    <property type="match status" value="1"/>
</dbReference>
<name>A0A7U8C9T4_NEPCE</name>
<dbReference type="PANTHER" id="PTHR30420">
    <property type="entry name" value="N-SUCCINYLARGININE DIHYDROLASE"/>
    <property type="match status" value="1"/>
</dbReference>
<keyword evidence="2 5" id="KW-0808">Transferase</keyword>
<keyword evidence="1" id="KW-0056">Arginine metabolism</keyword>
<dbReference type="InterPro" id="IPR016181">
    <property type="entry name" value="Acyl_CoA_acyltransferase"/>
</dbReference>
<dbReference type="Gene3D" id="2.40.40.20">
    <property type="match status" value="1"/>
</dbReference>
<comment type="caution">
    <text evidence="5">The sequence shown here is derived from an EMBL/GenBank/DDBJ whole genome shotgun (WGS) entry which is preliminary data.</text>
</comment>
<reference evidence="5 6" key="1">
    <citation type="submission" date="2006-02" db="EMBL/GenBank/DDBJ databases">
        <authorList>
            <person name="Pinhassi J."/>
            <person name="Pedros-Alio C."/>
            <person name="Ferriera S."/>
            <person name="Johnson J."/>
            <person name="Kravitz S."/>
            <person name="Halpern A."/>
            <person name="Remington K."/>
            <person name="Beeson K."/>
            <person name="Tran B."/>
            <person name="Rogers Y.-H."/>
            <person name="Friedman R."/>
            <person name="Venter J.C."/>
        </authorList>
    </citation>
    <scope>NUCLEOTIDE SEQUENCE [LARGE SCALE GENOMIC DNA]</scope>
    <source>
        <strain evidence="5 6">MED92</strain>
    </source>
</reference>
<evidence type="ECO:0000313" key="5">
    <source>
        <dbReference type="EMBL" id="EAR62784.1"/>
    </source>
</evidence>
<evidence type="ECO:0000256" key="2">
    <source>
        <dbReference type="ARBA" id="ARBA00022679"/>
    </source>
</evidence>
<dbReference type="EC" id="2.3.1.109" evidence="4"/>
<dbReference type="SUPFAM" id="SSF55729">
    <property type="entry name" value="Acyl-CoA N-acyltransferases (Nat)"/>
    <property type="match status" value="1"/>
</dbReference>
<evidence type="ECO:0000313" key="6">
    <source>
        <dbReference type="Proteomes" id="UP000002171"/>
    </source>
</evidence>
<dbReference type="EMBL" id="AAOW01000001">
    <property type="protein sequence ID" value="EAR62784.1"/>
    <property type="molecule type" value="Genomic_DNA"/>
</dbReference>
<accession>A0A7U8C9T4</accession>